<accession>A0A6A5UJ49</accession>
<reference evidence="2" key="1">
    <citation type="journal article" date="2020" name="Stud. Mycol.">
        <title>101 Dothideomycetes genomes: a test case for predicting lifestyles and emergence of pathogens.</title>
        <authorList>
            <person name="Haridas S."/>
            <person name="Albert R."/>
            <person name="Binder M."/>
            <person name="Bloem J."/>
            <person name="Labutti K."/>
            <person name="Salamov A."/>
            <person name="Andreopoulos B."/>
            <person name="Baker S."/>
            <person name="Barry K."/>
            <person name="Bills G."/>
            <person name="Bluhm B."/>
            <person name="Cannon C."/>
            <person name="Castanera R."/>
            <person name="Culley D."/>
            <person name="Daum C."/>
            <person name="Ezra D."/>
            <person name="Gonzalez J."/>
            <person name="Henrissat B."/>
            <person name="Kuo A."/>
            <person name="Liang C."/>
            <person name="Lipzen A."/>
            <person name="Lutzoni F."/>
            <person name="Magnuson J."/>
            <person name="Mondo S."/>
            <person name="Nolan M."/>
            <person name="Ohm R."/>
            <person name="Pangilinan J."/>
            <person name="Park H.-J."/>
            <person name="Ramirez L."/>
            <person name="Alfaro M."/>
            <person name="Sun H."/>
            <person name="Tritt A."/>
            <person name="Yoshinaga Y."/>
            <person name="Zwiers L.-H."/>
            <person name="Turgeon B."/>
            <person name="Goodwin S."/>
            <person name="Spatafora J."/>
            <person name="Crous P."/>
            <person name="Grigoriev I."/>
        </authorList>
    </citation>
    <scope>NUCLEOTIDE SEQUENCE</scope>
    <source>
        <strain evidence="2">CBS 107.79</strain>
    </source>
</reference>
<feature type="compositionally biased region" description="Polar residues" evidence="1">
    <location>
        <begin position="72"/>
        <end position="86"/>
    </location>
</feature>
<proteinExistence type="predicted"/>
<feature type="region of interest" description="Disordered" evidence="1">
    <location>
        <begin position="340"/>
        <end position="381"/>
    </location>
</feature>
<dbReference type="AlphaFoldDB" id="A0A6A5UJ49"/>
<evidence type="ECO:0000313" key="2">
    <source>
        <dbReference type="EMBL" id="KAF1964370.1"/>
    </source>
</evidence>
<feature type="compositionally biased region" description="Pro residues" evidence="1">
    <location>
        <begin position="603"/>
        <end position="612"/>
    </location>
</feature>
<dbReference type="EMBL" id="ML976791">
    <property type="protein sequence ID" value="KAF1964370.1"/>
    <property type="molecule type" value="Genomic_DNA"/>
</dbReference>
<feature type="compositionally biased region" description="Basic and acidic residues" evidence="1">
    <location>
        <begin position="450"/>
        <end position="492"/>
    </location>
</feature>
<feature type="compositionally biased region" description="Acidic residues" evidence="1">
    <location>
        <begin position="635"/>
        <end position="647"/>
    </location>
</feature>
<organism evidence="2 3">
    <name type="scientific">Bimuria novae-zelandiae CBS 107.79</name>
    <dbReference type="NCBI Taxonomy" id="1447943"/>
    <lineage>
        <taxon>Eukaryota</taxon>
        <taxon>Fungi</taxon>
        <taxon>Dikarya</taxon>
        <taxon>Ascomycota</taxon>
        <taxon>Pezizomycotina</taxon>
        <taxon>Dothideomycetes</taxon>
        <taxon>Pleosporomycetidae</taxon>
        <taxon>Pleosporales</taxon>
        <taxon>Massarineae</taxon>
        <taxon>Didymosphaeriaceae</taxon>
        <taxon>Bimuria</taxon>
    </lineage>
</organism>
<feature type="region of interest" description="Disordered" evidence="1">
    <location>
        <begin position="70"/>
        <end position="228"/>
    </location>
</feature>
<feature type="compositionally biased region" description="Low complexity" evidence="1">
    <location>
        <begin position="542"/>
        <end position="553"/>
    </location>
</feature>
<feature type="compositionally biased region" description="Polar residues" evidence="1">
    <location>
        <begin position="105"/>
        <end position="124"/>
    </location>
</feature>
<evidence type="ECO:0000256" key="1">
    <source>
        <dbReference type="SAM" id="MobiDB-lite"/>
    </source>
</evidence>
<feature type="compositionally biased region" description="Low complexity" evidence="1">
    <location>
        <begin position="182"/>
        <end position="195"/>
    </location>
</feature>
<name>A0A6A5UJ49_9PLEO</name>
<sequence>MAARQVPGPPPTSLPPPVLEQYHRLLESQKAEEVEFNIRVDRARGQLFEKHVDQQRQFWTSLPQAAALAGTVASQRGGTHSHTPSASRPAVPVACQSGAHPTAAPSASSVQTNASSPSMPQQVPQRALNRLPPAAATTQMTPGQAGQQRATPRPLQPKPPANASRQGPTRSMPTPSIGATRPQNAAQNASQPQVQLLDPNGTQRKPVAKAPPKPKAQPKKKAPAQKQAIEVVDLFSSSEEDIPLAQVRGKAAGRTAPTAASSSQQDPKIPSASLRAFGNSSQTIPPFIKEEHPSDRQATSSSILPVPHGGFQPNRSLPTHGLPLSPISVQSNLSNLRNHARLSGTVTPPPHPPPARPREDVTMEDAPATAPAPARAPERRSAHYSFTAEHMPEVVVEGLSYFEKHASDDEYSERENEARTWYHNKKENYMDTLRKQGLSGGEVAQWKKFHREEKERRVRKRDGMVGEAPDRPDRQSERPNACFREDTMDVDSRTGGAPVPLNARRDASNDRMRAQQRPQQAHVSNVDAHGEEPRPSTPTPAPSRSYPSPSLSTQQMPTRTPPSTPFKVPQLPTRDSTTTPRTPPPTPARSSIAPRTPTRTPSLAPPTTPRTPVPTLTPQTSSVRKRKPTTINVSDDSDFEPSSDDDVPLIQRTQKTSVKKPKLTPSVQVPRAAVRGTPGGKNPYGLKNIGR</sequence>
<feature type="region of interest" description="Disordered" evidence="1">
    <location>
        <begin position="436"/>
        <end position="691"/>
    </location>
</feature>
<feature type="compositionally biased region" description="Polar residues" evidence="1">
    <location>
        <begin position="136"/>
        <end position="150"/>
    </location>
</feature>
<feature type="compositionally biased region" description="Basic and acidic residues" evidence="1">
    <location>
        <begin position="503"/>
        <end position="513"/>
    </location>
</feature>
<feature type="compositionally biased region" description="Polar residues" evidence="1">
    <location>
        <begin position="163"/>
        <end position="174"/>
    </location>
</feature>
<protein>
    <submittedName>
        <fullName evidence="2">Uncharacterized protein</fullName>
    </submittedName>
</protein>
<evidence type="ECO:0000313" key="3">
    <source>
        <dbReference type="Proteomes" id="UP000800036"/>
    </source>
</evidence>
<feature type="region of interest" description="Disordered" evidence="1">
    <location>
        <begin position="245"/>
        <end position="328"/>
    </location>
</feature>
<dbReference type="Proteomes" id="UP000800036">
    <property type="component" value="Unassembled WGS sequence"/>
</dbReference>
<gene>
    <name evidence="2" type="ORF">BU23DRAFT_604854</name>
</gene>
<feature type="compositionally biased region" description="Low complexity" evidence="1">
    <location>
        <begin position="366"/>
        <end position="375"/>
    </location>
</feature>
<keyword evidence="3" id="KW-1185">Reference proteome</keyword>